<dbReference type="RefSeq" id="XP_003332494.2">
    <property type="nucleotide sequence ID" value="XM_003332446.2"/>
</dbReference>
<organism evidence="2 3">
    <name type="scientific">Puccinia graminis f. sp. tritici (strain CRL 75-36-700-3 / race SCCL)</name>
    <name type="common">Black stem rust fungus</name>
    <dbReference type="NCBI Taxonomy" id="418459"/>
    <lineage>
        <taxon>Eukaryota</taxon>
        <taxon>Fungi</taxon>
        <taxon>Dikarya</taxon>
        <taxon>Basidiomycota</taxon>
        <taxon>Pucciniomycotina</taxon>
        <taxon>Pucciniomycetes</taxon>
        <taxon>Pucciniales</taxon>
        <taxon>Pucciniaceae</taxon>
        <taxon>Puccinia</taxon>
    </lineage>
</organism>
<dbReference type="InParanoid" id="E3KUX5"/>
<dbReference type="Proteomes" id="UP000008783">
    <property type="component" value="Unassembled WGS sequence"/>
</dbReference>
<feature type="compositionally biased region" description="Polar residues" evidence="1">
    <location>
        <begin position="215"/>
        <end position="269"/>
    </location>
</feature>
<feature type="compositionally biased region" description="Low complexity" evidence="1">
    <location>
        <begin position="752"/>
        <end position="761"/>
    </location>
</feature>
<accession>E3KUX5</accession>
<feature type="compositionally biased region" description="Low complexity" evidence="1">
    <location>
        <begin position="905"/>
        <end position="914"/>
    </location>
</feature>
<dbReference type="EMBL" id="DS178311">
    <property type="protein sequence ID" value="EFP88075.2"/>
    <property type="molecule type" value="Genomic_DNA"/>
</dbReference>
<feature type="compositionally biased region" description="Acidic residues" evidence="1">
    <location>
        <begin position="191"/>
        <end position="200"/>
    </location>
</feature>
<dbReference type="AlphaFoldDB" id="E3KUX5"/>
<feature type="compositionally biased region" description="Polar residues" evidence="1">
    <location>
        <begin position="486"/>
        <end position="495"/>
    </location>
</feature>
<feature type="region of interest" description="Disordered" evidence="1">
    <location>
        <begin position="295"/>
        <end position="389"/>
    </location>
</feature>
<feature type="region of interest" description="Disordered" evidence="1">
    <location>
        <begin position="67"/>
        <end position="89"/>
    </location>
</feature>
<reference evidence="3" key="2">
    <citation type="journal article" date="2011" name="Proc. Natl. Acad. Sci. U.S.A.">
        <title>Obligate biotrophy features unraveled by the genomic analysis of rust fungi.</title>
        <authorList>
            <person name="Duplessis S."/>
            <person name="Cuomo C.A."/>
            <person name="Lin Y.-C."/>
            <person name="Aerts A."/>
            <person name="Tisserant E."/>
            <person name="Veneault-Fourrey C."/>
            <person name="Joly D.L."/>
            <person name="Hacquard S."/>
            <person name="Amselem J."/>
            <person name="Cantarel B.L."/>
            <person name="Chiu R."/>
            <person name="Coutinho P.M."/>
            <person name="Feau N."/>
            <person name="Field M."/>
            <person name="Frey P."/>
            <person name="Gelhaye E."/>
            <person name="Goldberg J."/>
            <person name="Grabherr M.G."/>
            <person name="Kodira C.D."/>
            <person name="Kohler A."/>
            <person name="Kuees U."/>
            <person name="Lindquist E.A."/>
            <person name="Lucas S.M."/>
            <person name="Mago R."/>
            <person name="Mauceli E."/>
            <person name="Morin E."/>
            <person name="Murat C."/>
            <person name="Pangilinan J.L."/>
            <person name="Park R."/>
            <person name="Pearson M."/>
            <person name="Quesneville H."/>
            <person name="Rouhier N."/>
            <person name="Sakthikumar S."/>
            <person name="Salamov A.A."/>
            <person name="Schmutz J."/>
            <person name="Selles B."/>
            <person name="Shapiro H."/>
            <person name="Tanguay P."/>
            <person name="Tuskan G.A."/>
            <person name="Henrissat B."/>
            <person name="Van de Peer Y."/>
            <person name="Rouze P."/>
            <person name="Ellis J.G."/>
            <person name="Dodds P.N."/>
            <person name="Schein J.E."/>
            <person name="Zhong S."/>
            <person name="Hamelin R.C."/>
            <person name="Grigoriev I.V."/>
            <person name="Szabo L.J."/>
            <person name="Martin F."/>
        </authorList>
    </citation>
    <scope>NUCLEOTIDE SEQUENCE [LARGE SCALE GENOMIC DNA]</scope>
    <source>
        <strain evidence="3">CRL 75-36-700-3 / race SCCL</strain>
    </source>
</reference>
<sequence length="1006" mass="111411">MGLVKDVYPRGSSGPSLCMASARGWSKLKRVSSLGWAKCQYGCSIEELIYFLGALSLIRKNEVARRRSSRRVKSARRADMRPVPAQSHREDQLLGFRSGKGMGLRPHQTPSMSNLTFWLSPAGPPHPESLGNGFIALDHSNSLQPHTHYIFGKLSSHIAQGDWLPHGPDEMAEQNPSSAWGRTSATFELVDQDSESDGQQEQDITHFPVRRRQDVPSSPTIFTNTTRLDSGQQPTATARNGSSIGRFGSKNQPDSGRNTTSVARTSSPIDISAVEEENQAEFKDTPWTIARRLARKNKRKASNSRPPRSGTQFGIKLPPGPPEQRPEPAMRITRQSASDSHQLIKPGGPFDQNLVRDRSSAQPGLAESLDKSGSYQDPLDCPSPYQDEPIEANHHKTYIHDALKSGIRPASDHPMSPHGSLPQSSSPTIYNNHQRGARSHPRVQHRSGQAQFFPEIRHILGPYSEANHSPGGPLDQEELDTPAQPSPSWHSSQQFGRAPLPPLSPSENYGTEYGIENTTSAIERFPGFSTSIAEEDDQYADDTFDSYYRETGLEDEGGYQPEIYDDDDDNQVRYDDQSYGGPGSNHLVESQALDNDGYDYEPMDYYPEEAMQESGRASGYEEAWDGGQPAFDLQVGSRGYMQQYSEGGSTATEFQTEIVPVGPWTQDERRAVRRRPSSKVGRLSRYTKRSPYRAPPYARGSSSNRTPAEVFHYKASGHRPNSKQAFHDAISSFKFNTPRPRPHPPPRREPHSSPLKPLKLSCLYEPAGASLDDKQDETGRCDDADDVQLRAPAIRSRAIKPASLKTSTSSKRTPRSATGSRLDPEPVARPGSCMDKRALEHESEDLMRKKRGDPRRGSRLRSESNTPAGQKPLPKPGLPVHRGPGPGRSARAEPEPSSTEEESSGSESIEVIEPLRQEGASGAIPRRKTDALLSDPRASSLKRTELGQKPENNYASPHPSPTLIPTRSPKTVFFKFDLHSLSVNRCRVLRQVLEDQVSATRIWEEA</sequence>
<dbReference type="VEuPathDB" id="FungiDB:PGTG_12522"/>
<feature type="region of interest" description="Disordered" evidence="1">
    <location>
        <begin position="666"/>
        <end position="966"/>
    </location>
</feature>
<dbReference type="OrthoDB" id="2504158at2759"/>
<reference key="1">
    <citation type="submission" date="2007-01" db="EMBL/GenBank/DDBJ databases">
        <title>The Genome Sequence of Puccinia graminis f. sp. tritici Strain CRL 75-36-700-3.</title>
        <authorList>
            <consortium name="The Broad Institute Genome Sequencing Platform"/>
            <person name="Birren B."/>
            <person name="Lander E."/>
            <person name="Galagan J."/>
            <person name="Nusbaum C."/>
            <person name="Devon K."/>
            <person name="Cuomo C."/>
            <person name="Jaffe D."/>
            <person name="Butler J."/>
            <person name="Alvarez P."/>
            <person name="Gnerre S."/>
            <person name="Grabherr M."/>
            <person name="Mauceli E."/>
            <person name="Brockman W."/>
            <person name="Young S."/>
            <person name="LaButti K."/>
            <person name="Sykes S."/>
            <person name="DeCaprio D."/>
            <person name="Crawford M."/>
            <person name="Koehrsen M."/>
            <person name="Engels R."/>
            <person name="Montgomery P."/>
            <person name="Pearson M."/>
            <person name="Howarth C."/>
            <person name="Larson L."/>
            <person name="White J."/>
            <person name="Zeng Q."/>
            <person name="Kodira C."/>
            <person name="Yandava C."/>
            <person name="Alvarado L."/>
            <person name="O'Leary S."/>
            <person name="Szabo L."/>
            <person name="Dean R."/>
            <person name="Schein J."/>
        </authorList>
    </citation>
    <scope>NUCLEOTIDE SEQUENCE</scope>
    <source>
        <strain>CRL 75-36-700-3</strain>
    </source>
</reference>
<feature type="compositionally biased region" description="Basic and acidic residues" evidence="1">
    <location>
        <begin position="771"/>
        <end position="782"/>
    </location>
</feature>
<feature type="compositionally biased region" description="Basic residues" evidence="1">
    <location>
        <begin position="435"/>
        <end position="445"/>
    </location>
</feature>
<feature type="compositionally biased region" description="Polar residues" evidence="1">
    <location>
        <begin position="421"/>
        <end position="434"/>
    </location>
</feature>
<name>E3KUX5_PUCGT</name>
<feature type="region of interest" description="Disordered" evidence="1">
    <location>
        <begin position="462"/>
        <end position="512"/>
    </location>
</feature>
<feature type="compositionally biased region" description="Low complexity" evidence="1">
    <location>
        <begin position="802"/>
        <end position="818"/>
    </location>
</feature>
<feature type="region of interest" description="Disordered" evidence="1">
    <location>
        <begin position="191"/>
        <end position="280"/>
    </location>
</feature>
<dbReference type="HOGENOM" id="CLU_298618_0_0_1"/>
<proteinExistence type="predicted"/>
<feature type="region of interest" description="Disordered" evidence="1">
    <location>
        <begin position="552"/>
        <end position="603"/>
    </location>
</feature>
<feature type="compositionally biased region" description="Polar residues" evidence="1">
    <location>
        <begin position="303"/>
        <end position="312"/>
    </location>
</feature>
<feature type="compositionally biased region" description="Acidic residues" evidence="1">
    <location>
        <begin position="553"/>
        <end position="569"/>
    </location>
</feature>
<evidence type="ECO:0000256" key="1">
    <source>
        <dbReference type="SAM" id="MobiDB-lite"/>
    </source>
</evidence>
<gene>
    <name evidence="2" type="ORF">PGTG_12522</name>
</gene>
<evidence type="ECO:0000313" key="3">
    <source>
        <dbReference type="Proteomes" id="UP000008783"/>
    </source>
</evidence>
<dbReference type="KEGG" id="pgr:PGTG_12522"/>
<keyword evidence="3" id="KW-1185">Reference proteome</keyword>
<dbReference type="GeneID" id="10535216"/>
<feature type="region of interest" description="Disordered" evidence="1">
    <location>
        <begin position="406"/>
        <end position="447"/>
    </location>
</feature>
<feature type="compositionally biased region" description="Basic and acidic residues" evidence="1">
    <location>
        <begin position="834"/>
        <end position="847"/>
    </location>
</feature>
<evidence type="ECO:0000313" key="2">
    <source>
        <dbReference type="EMBL" id="EFP88075.2"/>
    </source>
</evidence>
<protein>
    <submittedName>
        <fullName evidence="2">Uncharacterized protein</fullName>
    </submittedName>
</protein>